<dbReference type="SUPFAM" id="SSF46894">
    <property type="entry name" value="C-terminal effector domain of the bipartite response regulators"/>
    <property type="match status" value="1"/>
</dbReference>
<dbReference type="InterPro" id="IPR001633">
    <property type="entry name" value="EAL_dom"/>
</dbReference>
<dbReference type="Gene3D" id="3.20.20.450">
    <property type="entry name" value="EAL domain"/>
    <property type="match status" value="1"/>
</dbReference>
<dbReference type="SMART" id="SM00052">
    <property type="entry name" value="EAL"/>
    <property type="match status" value="1"/>
</dbReference>
<dbReference type="GO" id="GO:0003677">
    <property type="term" value="F:DNA binding"/>
    <property type="evidence" value="ECO:0007669"/>
    <property type="project" value="InterPro"/>
</dbReference>
<protein>
    <submittedName>
        <fullName evidence="1">Fimbrial protein</fullName>
    </submittedName>
</protein>
<sequence length="470" mass="53249">MMTDYILSPCSLAARGLSQLMLNAAKRPVELPVEGVSLRELAAVKRIVVYLPDDPLWMLTTLRQAARLLDEALPPLPMLILSRSPAIWLWQTLLYQVSHPDRLRNVHTAPADLSCAELAHRLENAPRLERLAGEAALIHGKRVVGLTHAELKVILALLQGQTIGEQAQRLGLSQKTLYTQRLAGVKKLVECHPHLAPRFPRTLLPRSPANALTAFEQEWVQAIHDRQVFPVFQPIVDSRSQLQGVEILIRWRHRGQVLHPQTFLPHFRADYTWLLLTAFVLQEAVQNINEYPGAFYFSVNIPSSLADSDSLLRMVEAARQQLRQPEGVARLVLEYAETIDFRHQSRSAAHVAQLQRAGVRVMLDDCFSQGSVIFPARRLHFNAYKLDMSIVNDAQHDPKALALIKSLAYYCQLSDSRCVAEGVDSLAKFTQLKSLGIDRFQGYLFSPPMRREHLPDLIRRFSHQRDPADR</sequence>
<dbReference type="PANTHER" id="PTHR33121">
    <property type="entry name" value="CYCLIC DI-GMP PHOSPHODIESTERASE PDEF"/>
    <property type="match status" value="1"/>
</dbReference>
<dbReference type="InterPro" id="IPR050706">
    <property type="entry name" value="Cyclic-di-GMP_PDE-like"/>
</dbReference>
<dbReference type="InterPro" id="IPR035919">
    <property type="entry name" value="EAL_sf"/>
</dbReference>
<reference evidence="1 2" key="1">
    <citation type="submission" date="2018-06" db="EMBL/GenBank/DDBJ databases">
        <authorList>
            <consortium name="Pathogen Informatics"/>
            <person name="Doyle S."/>
        </authorList>
    </citation>
    <scope>NUCLEOTIDE SEQUENCE [LARGE SCALE GENOMIC DNA]</scope>
    <source>
        <strain evidence="1 2">NCTC9617</strain>
    </source>
</reference>
<dbReference type="GO" id="GO:0071111">
    <property type="term" value="F:cyclic-guanylate-specific phosphodiesterase activity"/>
    <property type="evidence" value="ECO:0007669"/>
    <property type="project" value="InterPro"/>
</dbReference>
<dbReference type="PANTHER" id="PTHR33121:SF79">
    <property type="entry name" value="CYCLIC DI-GMP PHOSPHODIESTERASE PDED-RELATED"/>
    <property type="match status" value="1"/>
</dbReference>
<evidence type="ECO:0000313" key="1">
    <source>
        <dbReference type="EMBL" id="STW46597.1"/>
    </source>
</evidence>
<evidence type="ECO:0000313" key="2">
    <source>
        <dbReference type="Proteomes" id="UP000255167"/>
    </source>
</evidence>
<dbReference type="Proteomes" id="UP000255167">
    <property type="component" value="Unassembled WGS sequence"/>
</dbReference>
<gene>
    <name evidence="1" type="primary">ycgG_2</name>
    <name evidence="1" type="ORF">NCTC9617_03121</name>
</gene>
<name>A0A060VEH4_KLEPN</name>
<dbReference type="InterPro" id="IPR016032">
    <property type="entry name" value="Sig_transdc_resp-reg_C-effctor"/>
</dbReference>
<dbReference type="AlphaFoldDB" id="A0A060VEH4"/>
<dbReference type="Pfam" id="PF00563">
    <property type="entry name" value="EAL"/>
    <property type="match status" value="1"/>
</dbReference>
<dbReference type="CDD" id="cd01948">
    <property type="entry name" value="EAL"/>
    <property type="match status" value="1"/>
</dbReference>
<accession>A0A060VEH4</accession>
<dbReference type="SUPFAM" id="SSF141868">
    <property type="entry name" value="EAL domain-like"/>
    <property type="match status" value="1"/>
</dbReference>
<dbReference type="PROSITE" id="PS50883">
    <property type="entry name" value="EAL"/>
    <property type="match status" value="1"/>
</dbReference>
<proteinExistence type="predicted"/>
<dbReference type="GO" id="GO:0006355">
    <property type="term" value="P:regulation of DNA-templated transcription"/>
    <property type="evidence" value="ECO:0007669"/>
    <property type="project" value="InterPro"/>
</dbReference>
<dbReference type="EMBL" id="UGNC01000005">
    <property type="protein sequence ID" value="STW46597.1"/>
    <property type="molecule type" value="Genomic_DNA"/>
</dbReference>
<dbReference type="RefSeq" id="WP_040235736.1">
    <property type="nucleotide sequence ID" value="NZ_BHDZ01000082.1"/>
</dbReference>
<organism evidence="1 2">
    <name type="scientific">Klebsiella pneumoniae</name>
    <dbReference type="NCBI Taxonomy" id="573"/>
    <lineage>
        <taxon>Bacteria</taxon>
        <taxon>Pseudomonadati</taxon>
        <taxon>Pseudomonadota</taxon>
        <taxon>Gammaproteobacteria</taxon>
        <taxon>Enterobacterales</taxon>
        <taxon>Enterobacteriaceae</taxon>
        <taxon>Klebsiella/Raoultella group</taxon>
        <taxon>Klebsiella</taxon>
        <taxon>Klebsiella pneumoniae complex</taxon>
    </lineage>
</organism>